<name>A0A9W4UAB4_9PLEO</name>
<evidence type="ECO:0000313" key="4">
    <source>
        <dbReference type="Proteomes" id="UP001152607"/>
    </source>
</evidence>
<evidence type="ECO:0000256" key="1">
    <source>
        <dbReference type="PROSITE-ProRule" id="PRU00042"/>
    </source>
</evidence>
<evidence type="ECO:0000313" key="3">
    <source>
        <dbReference type="EMBL" id="CAI6332551.1"/>
    </source>
</evidence>
<gene>
    <name evidence="3" type="ORF">PDIGIT_LOCUS5576</name>
</gene>
<dbReference type="EMBL" id="CAOQHR010000003">
    <property type="protein sequence ID" value="CAI6332551.1"/>
    <property type="molecule type" value="Genomic_DNA"/>
</dbReference>
<dbReference type="OrthoDB" id="3787461at2759"/>
<organism evidence="3 4">
    <name type="scientific">Periconia digitata</name>
    <dbReference type="NCBI Taxonomy" id="1303443"/>
    <lineage>
        <taxon>Eukaryota</taxon>
        <taxon>Fungi</taxon>
        <taxon>Dikarya</taxon>
        <taxon>Ascomycota</taxon>
        <taxon>Pezizomycotina</taxon>
        <taxon>Dothideomycetes</taxon>
        <taxon>Pleosporomycetidae</taxon>
        <taxon>Pleosporales</taxon>
        <taxon>Massarineae</taxon>
        <taxon>Periconiaceae</taxon>
        <taxon>Periconia</taxon>
    </lineage>
</organism>
<feature type="domain" description="C2H2-type" evidence="2">
    <location>
        <begin position="133"/>
        <end position="167"/>
    </location>
</feature>
<reference evidence="3" key="1">
    <citation type="submission" date="2023-01" db="EMBL/GenBank/DDBJ databases">
        <authorList>
            <person name="Van Ghelder C."/>
            <person name="Rancurel C."/>
        </authorList>
    </citation>
    <scope>NUCLEOTIDE SEQUENCE</scope>
    <source>
        <strain evidence="3">CNCM I-4278</strain>
    </source>
</reference>
<dbReference type="GO" id="GO:0008270">
    <property type="term" value="F:zinc ion binding"/>
    <property type="evidence" value="ECO:0007669"/>
    <property type="project" value="UniProtKB-KW"/>
</dbReference>
<proteinExistence type="predicted"/>
<dbReference type="InterPro" id="IPR013087">
    <property type="entry name" value="Znf_C2H2_type"/>
</dbReference>
<keyword evidence="4" id="KW-1185">Reference proteome</keyword>
<dbReference type="AlphaFoldDB" id="A0A9W4UAB4"/>
<dbReference type="Proteomes" id="UP001152607">
    <property type="component" value="Unassembled WGS sequence"/>
</dbReference>
<dbReference type="PROSITE" id="PS50157">
    <property type="entry name" value="ZINC_FINGER_C2H2_2"/>
    <property type="match status" value="1"/>
</dbReference>
<evidence type="ECO:0000259" key="2">
    <source>
        <dbReference type="PROSITE" id="PS50157"/>
    </source>
</evidence>
<keyword evidence="1" id="KW-0862">Zinc</keyword>
<keyword evidence="1" id="KW-0863">Zinc-finger</keyword>
<keyword evidence="1" id="KW-0479">Metal-binding</keyword>
<protein>
    <recommendedName>
        <fullName evidence="2">C2H2-type domain-containing protein</fullName>
    </recommendedName>
</protein>
<comment type="caution">
    <text evidence="3">The sequence shown here is derived from an EMBL/GenBank/DDBJ whole genome shotgun (WGS) entry which is preliminary data.</text>
</comment>
<accession>A0A9W4UAB4</accession>
<sequence>MADAAGRITKLEVRCACGTSCENAEAYFRHKSLCGTHQKKKFLHTTPSSKPSSTLGPARASISDSYPETVACWCGRTFKNRRSLRQHGYYCAVYKQQTNANSTPSDPARVLELNSNPNTAPAPEKSYNPTAQFAAKKIQCPCGQSFANEKALSRHQRYSKTHQVGRPGYASTSKGKTSNPVPFIIPQSIRTPIHPASGPVPDTTPSSVPPAAHEQWDDVLVTSFASLNLGSMQPQLMPPVAGFSCVCGSIFIDRKALEHHKQDARLHARQVTGERREKKFTLSRPQYQKEEELHDMAAVYAQQYESRE</sequence>